<keyword evidence="1" id="KW-0812">Transmembrane</keyword>
<name>A0A1Y5XKR5_KIBAR</name>
<keyword evidence="1" id="KW-1133">Transmembrane helix</keyword>
<evidence type="ECO:0000256" key="1">
    <source>
        <dbReference type="SAM" id="Phobius"/>
    </source>
</evidence>
<dbReference type="RefSeq" id="WP_084427129.1">
    <property type="nucleotide sequence ID" value="NZ_FWXV01000002.1"/>
</dbReference>
<feature type="transmembrane region" description="Helical" evidence="1">
    <location>
        <begin position="45"/>
        <end position="65"/>
    </location>
</feature>
<evidence type="ECO:0000313" key="3">
    <source>
        <dbReference type="Proteomes" id="UP000192674"/>
    </source>
</evidence>
<gene>
    <name evidence="2" type="ORF">SAMN05661093_03186</name>
</gene>
<proteinExistence type="predicted"/>
<keyword evidence="1" id="KW-0472">Membrane</keyword>
<accession>A0A1Y5XKR5</accession>
<evidence type="ECO:0000313" key="2">
    <source>
        <dbReference type="EMBL" id="SMC95595.1"/>
    </source>
</evidence>
<dbReference type="OrthoDB" id="3689098at2"/>
<organism evidence="2 3">
    <name type="scientific">Kibdelosporangium aridum</name>
    <dbReference type="NCBI Taxonomy" id="2030"/>
    <lineage>
        <taxon>Bacteria</taxon>
        <taxon>Bacillati</taxon>
        <taxon>Actinomycetota</taxon>
        <taxon>Actinomycetes</taxon>
        <taxon>Pseudonocardiales</taxon>
        <taxon>Pseudonocardiaceae</taxon>
        <taxon>Kibdelosporangium</taxon>
    </lineage>
</organism>
<dbReference type="EMBL" id="FWXV01000002">
    <property type="protein sequence ID" value="SMC95595.1"/>
    <property type="molecule type" value="Genomic_DNA"/>
</dbReference>
<sequence>MDELEHRLRSALTEMAEEVPPSHGAWEEQQRRLALKSRRDRRRPAVMAAVAAAVVALIAIPVVIINQQINAPVEPAGSLPWVANPPESTKLLPPSAEVRYKPEYIPLKGEILLTEPMNIDTVFAAGGKIATLTYAYTVQLDRNYRQMCVARVPEDNPVINGPKQAAYGDPECMPLTVPKVGRYEWGRWQVPSTTSKGLWLYAMSQPADSMMFLRREGGYVNTQTKAAGKDIVLFVAYMGTTIPPKQFSVFDSDHKTLMNGE</sequence>
<dbReference type="Proteomes" id="UP000192674">
    <property type="component" value="Unassembled WGS sequence"/>
</dbReference>
<protein>
    <submittedName>
        <fullName evidence="2">Uncharacterized protein</fullName>
    </submittedName>
</protein>
<reference evidence="2 3" key="1">
    <citation type="submission" date="2017-04" db="EMBL/GenBank/DDBJ databases">
        <authorList>
            <person name="Afonso C.L."/>
            <person name="Miller P.J."/>
            <person name="Scott M.A."/>
            <person name="Spackman E."/>
            <person name="Goraichik I."/>
            <person name="Dimitrov K.M."/>
            <person name="Suarez D.L."/>
            <person name="Swayne D.E."/>
        </authorList>
    </citation>
    <scope>NUCLEOTIDE SEQUENCE [LARGE SCALE GENOMIC DNA]</scope>
    <source>
        <strain evidence="2 3">DSM 43828</strain>
    </source>
</reference>
<dbReference type="AlphaFoldDB" id="A0A1Y5XKR5"/>
<keyword evidence="3" id="KW-1185">Reference proteome</keyword>